<proteinExistence type="predicted"/>
<reference evidence="1" key="1">
    <citation type="submission" date="2023-08" db="EMBL/GenBank/DDBJ databases">
        <title>Pelteobagrus vachellii genome.</title>
        <authorList>
            <person name="Liu H."/>
        </authorList>
    </citation>
    <scope>NUCLEOTIDE SEQUENCE</scope>
    <source>
        <strain evidence="1">PRFRI_2022a</strain>
        <tissue evidence="1">Muscle</tissue>
    </source>
</reference>
<organism evidence="1 2">
    <name type="scientific">Tachysurus vachellii</name>
    <name type="common">Darkbarbel catfish</name>
    <name type="synonym">Pelteobagrus vachellii</name>
    <dbReference type="NCBI Taxonomy" id="175792"/>
    <lineage>
        <taxon>Eukaryota</taxon>
        <taxon>Metazoa</taxon>
        <taxon>Chordata</taxon>
        <taxon>Craniata</taxon>
        <taxon>Vertebrata</taxon>
        <taxon>Euteleostomi</taxon>
        <taxon>Actinopterygii</taxon>
        <taxon>Neopterygii</taxon>
        <taxon>Teleostei</taxon>
        <taxon>Ostariophysi</taxon>
        <taxon>Siluriformes</taxon>
        <taxon>Bagridae</taxon>
        <taxon>Tachysurus</taxon>
    </lineage>
</organism>
<dbReference type="AlphaFoldDB" id="A0AA88NYI7"/>
<accession>A0AA88NYI7</accession>
<gene>
    <name evidence="1" type="ORF">Q7C36_002801</name>
</gene>
<evidence type="ECO:0000313" key="2">
    <source>
        <dbReference type="Proteomes" id="UP001187315"/>
    </source>
</evidence>
<dbReference type="EMBL" id="JAVHJS010000002">
    <property type="protein sequence ID" value="KAK2866745.1"/>
    <property type="molecule type" value="Genomic_DNA"/>
</dbReference>
<dbReference type="Proteomes" id="UP001187315">
    <property type="component" value="Unassembled WGS sequence"/>
</dbReference>
<keyword evidence="2" id="KW-1185">Reference proteome</keyword>
<evidence type="ECO:0000313" key="1">
    <source>
        <dbReference type="EMBL" id="KAK2866745.1"/>
    </source>
</evidence>
<protein>
    <submittedName>
        <fullName evidence="1">Uncharacterized protein</fullName>
    </submittedName>
</protein>
<comment type="caution">
    <text evidence="1">The sequence shown here is derived from an EMBL/GenBank/DDBJ whole genome shotgun (WGS) entry which is preliminary data.</text>
</comment>
<sequence>MVSDLKGKTEIKKVIMMSKFSQREAKKPQDCACVVRSSPDAPVPLGNTCEEHLRNTGGRFCSASED</sequence>
<name>A0AA88NYI7_TACVA</name>